<evidence type="ECO:0000313" key="4">
    <source>
        <dbReference type="Proteomes" id="UP000246991"/>
    </source>
</evidence>
<feature type="region of interest" description="Disordered" evidence="1">
    <location>
        <begin position="371"/>
        <end position="390"/>
    </location>
</feature>
<comment type="caution">
    <text evidence="3">The sequence shown here is derived from an EMBL/GenBank/DDBJ whole genome shotgun (WGS) entry which is preliminary data.</text>
</comment>
<sequence>MKFSAASVAALSAFLPQIVSAHVTMVEPKQWFVPEVIRGSVETSDSQQHPLQADGSNFPCHGVPPEDVVATYEPGSTQKLKLLGTAVHGGGSGQMSITYDVNPTKDSKFRVMQSWMGDHPVKAAGNLGPQDRDPQNLGAQFPLDSINPLSFKVPSGLPKGKAVVAWTWFNKLGNREMYMKCATVEITGQETSTAAFDALPEMFRANSGNGCEVPANIDAIAFKNPGPATVGTGVTPIACDSTKVGSGSPEKKPDTGSPSSSSIVVKPTGTSSQLPTGTAYPTYGGTTPPAPTKTSAATRPAATTKPVTATQAPAPSQQPQPPAGGACVEGAIVCNADRTWSQCGSGRLQNMGPVAPGMACKNGVFDRQRRSIRFSNDHMRRRHAGAEVSQ</sequence>
<dbReference type="EMBL" id="PYWC01000029">
    <property type="protein sequence ID" value="PWW76945.1"/>
    <property type="molecule type" value="Genomic_DNA"/>
</dbReference>
<feature type="chain" id="PRO_5016429082" evidence="2">
    <location>
        <begin position="22"/>
        <end position="390"/>
    </location>
</feature>
<keyword evidence="3" id="KW-0560">Oxidoreductase</keyword>
<organism evidence="3 4">
    <name type="scientific">Tuber magnatum</name>
    <name type="common">white Piedmont truffle</name>
    <dbReference type="NCBI Taxonomy" id="42249"/>
    <lineage>
        <taxon>Eukaryota</taxon>
        <taxon>Fungi</taxon>
        <taxon>Dikarya</taxon>
        <taxon>Ascomycota</taxon>
        <taxon>Pezizomycotina</taxon>
        <taxon>Pezizomycetes</taxon>
        <taxon>Pezizales</taxon>
        <taxon>Tuberaceae</taxon>
        <taxon>Tuber</taxon>
    </lineage>
</organism>
<dbReference type="Proteomes" id="UP000246991">
    <property type="component" value="Unassembled WGS sequence"/>
</dbReference>
<keyword evidence="4" id="KW-1185">Reference proteome</keyword>
<dbReference type="PANTHER" id="PTHR36182:SF1">
    <property type="entry name" value="PROTEIN, PUTATIVE (AFU_ORTHOLOGUE AFUA_6G10930)-RELATED"/>
    <property type="match status" value="1"/>
</dbReference>
<dbReference type="PANTHER" id="PTHR36182">
    <property type="entry name" value="PROTEIN, PUTATIVE (AFU_ORTHOLOGUE AFUA_6G10930)-RELATED"/>
    <property type="match status" value="1"/>
</dbReference>
<feature type="compositionally biased region" description="Low complexity" evidence="1">
    <location>
        <begin position="275"/>
        <end position="315"/>
    </location>
</feature>
<gene>
    <name evidence="3" type="ORF">C7212DRAFT_357546</name>
</gene>
<evidence type="ECO:0000256" key="1">
    <source>
        <dbReference type="SAM" id="MobiDB-lite"/>
    </source>
</evidence>
<dbReference type="OrthoDB" id="2342176at2759"/>
<feature type="compositionally biased region" description="Polar residues" evidence="1">
    <location>
        <begin position="256"/>
        <end position="274"/>
    </location>
</feature>
<feature type="region of interest" description="Disordered" evidence="1">
    <location>
        <begin position="241"/>
        <end position="325"/>
    </location>
</feature>
<keyword evidence="2" id="KW-0732">Signal</keyword>
<accession>A0A317SR33</accession>
<reference evidence="3 4" key="1">
    <citation type="submission" date="2018-03" db="EMBL/GenBank/DDBJ databases">
        <title>Genomes of Pezizomycetes fungi and the evolution of truffles.</title>
        <authorList>
            <person name="Murat C."/>
            <person name="Payen T."/>
            <person name="Noel B."/>
            <person name="Kuo A."/>
            <person name="Martin F.M."/>
        </authorList>
    </citation>
    <scope>NUCLEOTIDE SEQUENCE [LARGE SCALE GENOMIC DNA]</scope>
    <source>
        <strain evidence="3">091103-1</strain>
    </source>
</reference>
<name>A0A317SR33_9PEZI</name>
<dbReference type="Gene3D" id="2.70.50.70">
    <property type="match status" value="1"/>
</dbReference>
<proteinExistence type="predicted"/>
<evidence type="ECO:0000256" key="2">
    <source>
        <dbReference type="SAM" id="SignalP"/>
    </source>
</evidence>
<dbReference type="GO" id="GO:0004497">
    <property type="term" value="F:monooxygenase activity"/>
    <property type="evidence" value="ECO:0007669"/>
    <property type="project" value="UniProtKB-KW"/>
</dbReference>
<evidence type="ECO:0000313" key="3">
    <source>
        <dbReference type="EMBL" id="PWW76945.1"/>
    </source>
</evidence>
<dbReference type="STRING" id="42249.A0A317SR33"/>
<protein>
    <submittedName>
        <fullName evidence="3">Lytic polysaccharide monooxygenase</fullName>
    </submittedName>
</protein>
<feature type="signal peptide" evidence="2">
    <location>
        <begin position="1"/>
        <end position="21"/>
    </location>
</feature>
<dbReference type="AlphaFoldDB" id="A0A317SR33"/>
<keyword evidence="3" id="KW-0503">Monooxygenase</keyword>